<sequence>MEYQLKLPKKKKKRANRCVLIQEIRGGSLAMRTHVILRFQDQLKIRSFQVF</sequence>
<dbReference type="EMBL" id="GGEC01005113">
    <property type="protein sequence ID" value="MBW85596.1"/>
    <property type="molecule type" value="Transcribed_RNA"/>
</dbReference>
<organism evidence="1">
    <name type="scientific">Rhizophora mucronata</name>
    <name type="common">Asiatic mangrove</name>
    <dbReference type="NCBI Taxonomy" id="61149"/>
    <lineage>
        <taxon>Eukaryota</taxon>
        <taxon>Viridiplantae</taxon>
        <taxon>Streptophyta</taxon>
        <taxon>Embryophyta</taxon>
        <taxon>Tracheophyta</taxon>
        <taxon>Spermatophyta</taxon>
        <taxon>Magnoliopsida</taxon>
        <taxon>eudicotyledons</taxon>
        <taxon>Gunneridae</taxon>
        <taxon>Pentapetalae</taxon>
        <taxon>rosids</taxon>
        <taxon>fabids</taxon>
        <taxon>Malpighiales</taxon>
        <taxon>Rhizophoraceae</taxon>
        <taxon>Rhizophora</taxon>
    </lineage>
</organism>
<evidence type="ECO:0000313" key="1">
    <source>
        <dbReference type="EMBL" id="MBW85596.1"/>
    </source>
</evidence>
<accession>A0A2P2IWJ5</accession>
<name>A0A2P2IWJ5_RHIMU</name>
<dbReference type="AlphaFoldDB" id="A0A2P2IWJ5"/>
<proteinExistence type="predicted"/>
<reference evidence="1" key="1">
    <citation type="submission" date="2018-02" db="EMBL/GenBank/DDBJ databases">
        <title>Rhizophora mucronata_Transcriptome.</title>
        <authorList>
            <person name="Meera S.P."/>
            <person name="Sreeshan A."/>
            <person name="Augustine A."/>
        </authorList>
    </citation>
    <scope>NUCLEOTIDE SEQUENCE</scope>
    <source>
        <tissue evidence="1">Leaf</tissue>
    </source>
</reference>
<protein>
    <submittedName>
        <fullName evidence="1">Uncharacterized protein</fullName>
    </submittedName>
</protein>